<gene>
    <name evidence="1" type="ORF">AC244_21785</name>
</gene>
<dbReference type="PATRIC" id="fig|106592.7.peg.2206"/>
<evidence type="ECO:0000313" key="1">
    <source>
        <dbReference type="EMBL" id="KOF16039.1"/>
    </source>
</evidence>
<dbReference type="AlphaFoldDB" id="A0A0L8BNA5"/>
<name>A0A0L8BNA5_ENSAD</name>
<sequence>MKQSRFDDECMPVIKALKHSDLYVFPKTAKNVIFVKFAESSVKVAPGKAGFLTMRTFTFAAHE</sequence>
<proteinExistence type="predicted"/>
<accession>A0A0L8BNA5</accession>
<evidence type="ECO:0000313" key="2">
    <source>
        <dbReference type="Proteomes" id="UP000037425"/>
    </source>
</evidence>
<dbReference type="EMBL" id="LGAP01000016">
    <property type="protein sequence ID" value="KOF16039.1"/>
    <property type="molecule type" value="Genomic_DNA"/>
</dbReference>
<organism evidence="1 2">
    <name type="scientific">Ensifer adhaerens</name>
    <name type="common">Sinorhizobium morelense</name>
    <dbReference type="NCBI Taxonomy" id="106592"/>
    <lineage>
        <taxon>Bacteria</taxon>
        <taxon>Pseudomonadati</taxon>
        <taxon>Pseudomonadota</taxon>
        <taxon>Alphaproteobacteria</taxon>
        <taxon>Hyphomicrobiales</taxon>
        <taxon>Rhizobiaceae</taxon>
        <taxon>Sinorhizobium/Ensifer group</taxon>
        <taxon>Ensifer</taxon>
    </lineage>
</organism>
<dbReference type="Proteomes" id="UP000037425">
    <property type="component" value="Unassembled WGS sequence"/>
</dbReference>
<comment type="caution">
    <text evidence="1">The sequence shown here is derived from an EMBL/GenBank/DDBJ whole genome shotgun (WGS) entry which is preliminary data.</text>
</comment>
<reference evidence="2" key="1">
    <citation type="submission" date="2015-07" db="EMBL/GenBank/DDBJ databases">
        <title>Whole genome sequence of an Ensifer adhaerens strain isolated from a cave pool in the Wind Cave National Park.</title>
        <authorList>
            <person name="Eng W.W.H."/>
            <person name="Gan H.M."/>
            <person name="Barton H.A."/>
            <person name="Savka M.A."/>
        </authorList>
    </citation>
    <scope>NUCLEOTIDE SEQUENCE [LARGE SCALE GENOMIC DNA]</scope>
    <source>
        <strain evidence="2">SD006</strain>
    </source>
</reference>
<protein>
    <submittedName>
        <fullName evidence="1">Uncharacterized protein</fullName>
    </submittedName>
</protein>